<reference evidence="2" key="1">
    <citation type="submission" date="2020-07" db="EMBL/GenBank/DDBJ databases">
        <title>Ethylene signaling mediates host invasion by parasitic plants.</title>
        <authorList>
            <person name="Yoshida S."/>
        </authorList>
    </citation>
    <scope>NUCLEOTIDE SEQUENCE</scope>
    <source>
        <strain evidence="2">Okayama</strain>
    </source>
</reference>
<keyword evidence="3" id="KW-1185">Reference proteome</keyword>
<evidence type="ECO:0000256" key="1">
    <source>
        <dbReference type="SAM" id="MobiDB-lite"/>
    </source>
</evidence>
<organism evidence="2 3">
    <name type="scientific">Phtheirospermum japonicum</name>
    <dbReference type="NCBI Taxonomy" id="374723"/>
    <lineage>
        <taxon>Eukaryota</taxon>
        <taxon>Viridiplantae</taxon>
        <taxon>Streptophyta</taxon>
        <taxon>Embryophyta</taxon>
        <taxon>Tracheophyta</taxon>
        <taxon>Spermatophyta</taxon>
        <taxon>Magnoliopsida</taxon>
        <taxon>eudicotyledons</taxon>
        <taxon>Gunneridae</taxon>
        <taxon>Pentapetalae</taxon>
        <taxon>asterids</taxon>
        <taxon>lamiids</taxon>
        <taxon>Lamiales</taxon>
        <taxon>Orobanchaceae</taxon>
        <taxon>Orobanchaceae incertae sedis</taxon>
        <taxon>Phtheirospermum</taxon>
    </lineage>
</organism>
<name>A0A830BAY0_9LAMI</name>
<dbReference type="AlphaFoldDB" id="A0A830BAY0"/>
<dbReference type="EMBL" id="BMAC01000036">
    <property type="protein sequence ID" value="GFP81944.1"/>
    <property type="molecule type" value="Genomic_DNA"/>
</dbReference>
<protein>
    <submittedName>
        <fullName evidence="2">Uncharacterized protein</fullName>
    </submittedName>
</protein>
<feature type="compositionally biased region" description="Basic residues" evidence="1">
    <location>
        <begin position="217"/>
        <end position="226"/>
    </location>
</feature>
<comment type="caution">
    <text evidence="2">The sequence shown here is derived from an EMBL/GenBank/DDBJ whole genome shotgun (WGS) entry which is preliminary data.</text>
</comment>
<evidence type="ECO:0000313" key="3">
    <source>
        <dbReference type="Proteomes" id="UP000653305"/>
    </source>
</evidence>
<proteinExistence type="predicted"/>
<feature type="region of interest" description="Disordered" evidence="1">
    <location>
        <begin position="204"/>
        <end position="226"/>
    </location>
</feature>
<evidence type="ECO:0000313" key="2">
    <source>
        <dbReference type="EMBL" id="GFP81944.1"/>
    </source>
</evidence>
<sequence length="226" mass="25770">MPEVTDYVAYCDPVKAMCEVHAFALFPPESDFSMVCSCRKCLVKIKKLNDFENYARFTTSQVTECFSQMNDAMDRCLYICSSLHSATILLDLLHNNLKAVDNKLGFESTLEKNTKLKDNDWLLRARVVSSGMFSEFKEYEEEEEKEACIADADRIIKEINSGSRPSTKTDSKGQDNGHSSSGLEGVLEFLIDKVNSFKKRWGEQYAPLTNPPCGRSCQKRKRRDNR</sequence>
<dbReference type="Proteomes" id="UP000653305">
    <property type="component" value="Unassembled WGS sequence"/>
</dbReference>
<accession>A0A830BAY0</accession>
<gene>
    <name evidence="2" type="ORF">PHJA_000337700</name>
</gene>
<feature type="region of interest" description="Disordered" evidence="1">
    <location>
        <begin position="159"/>
        <end position="182"/>
    </location>
</feature>